<protein>
    <recommendedName>
        <fullName evidence="3">Nucleotidyltransferase domain-containing protein</fullName>
    </recommendedName>
</protein>
<reference evidence="1 2" key="1">
    <citation type="submission" date="2016-10" db="EMBL/GenBank/DDBJ databases">
        <authorList>
            <person name="de Groot N.N."/>
        </authorList>
    </citation>
    <scope>NUCLEOTIDE SEQUENCE [LARGE SCALE GENOMIC DNA]</scope>
    <source>
        <strain evidence="1 2">Nm22</strain>
    </source>
</reference>
<dbReference type="AlphaFoldDB" id="A0A1H8HGW2"/>
<organism evidence="1 2">
    <name type="scientific">Nitrosomonas marina</name>
    <dbReference type="NCBI Taxonomy" id="917"/>
    <lineage>
        <taxon>Bacteria</taxon>
        <taxon>Pseudomonadati</taxon>
        <taxon>Pseudomonadota</taxon>
        <taxon>Betaproteobacteria</taxon>
        <taxon>Nitrosomonadales</taxon>
        <taxon>Nitrosomonadaceae</taxon>
        <taxon>Nitrosomonas</taxon>
    </lineage>
</organism>
<sequence>MHTWADSHSVKRILHEKPDQKMRLKTAIRHALTVAERLHAINGIIQTPECGHECMRVKRAWLFGSTARHRENPNDVDIIMETILCRPIKKTGIRRGKKSKQTAKVDRIYKRSTGIWLPKETHREGLRYLRGNMRMIRFHDFNIDKNFAAGRIMLYPRNDLLKLNRNVD</sequence>
<dbReference type="Proteomes" id="UP000199459">
    <property type="component" value="Unassembled WGS sequence"/>
</dbReference>
<gene>
    <name evidence="1" type="ORF">SAMN05216325_12347</name>
</gene>
<name>A0A1H8HGW2_9PROT</name>
<evidence type="ECO:0000313" key="1">
    <source>
        <dbReference type="EMBL" id="SEN55157.1"/>
    </source>
</evidence>
<evidence type="ECO:0008006" key="3">
    <source>
        <dbReference type="Google" id="ProtNLM"/>
    </source>
</evidence>
<evidence type="ECO:0000313" key="2">
    <source>
        <dbReference type="Proteomes" id="UP000199459"/>
    </source>
</evidence>
<proteinExistence type="predicted"/>
<dbReference type="EMBL" id="FOCP01000023">
    <property type="protein sequence ID" value="SEN55157.1"/>
    <property type="molecule type" value="Genomic_DNA"/>
</dbReference>
<accession>A0A1H8HGW2</accession>